<feature type="binding site" evidence="3">
    <location>
        <position position="137"/>
    </location>
    <ligand>
        <name>ATP</name>
        <dbReference type="ChEBI" id="CHEBI:30616"/>
    </ligand>
</feature>
<keyword evidence="4" id="KW-0723">Serine/threonine-protein kinase</keyword>
<evidence type="ECO:0000256" key="1">
    <source>
        <dbReference type="ARBA" id="ARBA00022741"/>
    </source>
</evidence>
<dbReference type="GO" id="GO:0005737">
    <property type="term" value="C:cytoplasm"/>
    <property type="evidence" value="ECO:0007669"/>
    <property type="project" value="TreeGrafter"/>
</dbReference>
<dbReference type="InterPro" id="IPR000719">
    <property type="entry name" value="Prot_kinase_dom"/>
</dbReference>
<dbReference type="SMART" id="SM00220">
    <property type="entry name" value="S_TKc"/>
    <property type="match status" value="1"/>
</dbReference>
<dbReference type="GO" id="GO:0005634">
    <property type="term" value="C:nucleus"/>
    <property type="evidence" value="ECO:0007669"/>
    <property type="project" value="TreeGrafter"/>
</dbReference>
<dbReference type="FunFam" id="1.10.510.10:FF:000945">
    <property type="entry name" value="Uncharacterized protein"/>
    <property type="match status" value="1"/>
</dbReference>
<dbReference type="PROSITE" id="PS00107">
    <property type="entry name" value="PROTEIN_KINASE_ATP"/>
    <property type="match status" value="1"/>
</dbReference>
<dbReference type="InterPro" id="IPR017441">
    <property type="entry name" value="Protein_kinase_ATP_BS"/>
</dbReference>
<keyword evidence="1 3" id="KW-0547">Nucleotide-binding</keyword>
<evidence type="ECO:0000256" key="4">
    <source>
        <dbReference type="RuleBase" id="RU000304"/>
    </source>
</evidence>
<keyword evidence="4" id="KW-0808">Transferase</keyword>
<dbReference type="GO" id="GO:0044773">
    <property type="term" value="P:mitotic DNA damage checkpoint signaling"/>
    <property type="evidence" value="ECO:0007669"/>
    <property type="project" value="TreeGrafter"/>
</dbReference>
<gene>
    <name evidence="6" type="ORF">PSON_ATCC_30995.1.T0520230</name>
</gene>
<proteinExistence type="inferred from homology"/>
<comment type="similarity">
    <text evidence="4">Belongs to the protein kinase superfamily.</text>
</comment>
<keyword evidence="4" id="KW-0418">Kinase</keyword>
<sequence length="442" mass="51215">MNNNNAEILNFLTYSKNLITNQPYQITFNGDTVCMFKLLNSERNLKYILRIRLNATVGWIIKANKLYGFIIHVGSKQKKFYSDDSSILMKLKDLLACKVSFYNVYEFYEFKEQIGKGASSRVIKAFSKFTQKYVAIKIIDKTTLKPLNYASLEQEIEILLTVKDSIYCSQIIEIYQSQYAFYIVMKLLSGQSLSTYLENQQGETQKKLSNKQTLQIMRRLLEGVNYLHSVGIIHRDIKPDNLMLAEQDNFDTVTLIDFGLSTFTKVSRYLFYKCGTPGYVAPEILNCSVRNQQSESCDIFSCGCIFYRLILGKSVFKGRTYDELLHKNKQCLIDFNIKQEQNSNQNALKLLHSMLRKNPEERITAKAALQSSYFYNESLFSINDENWDSTPLVNQLPLFNATIGRVFELTARDFTSQKLLIPKQKDNNFYSPQLSPIRRDNQ</sequence>
<dbReference type="PROSITE" id="PS50011">
    <property type="entry name" value="PROTEIN_KINASE_DOM"/>
    <property type="match status" value="1"/>
</dbReference>
<evidence type="ECO:0000256" key="3">
    <source>
        <dbReference type="PROSITE-ProRule" id="PRU10141"/>
    </source>
</evidence>
<protein>
    <recommendedName>
        <fullName evidence="5">Protein kinase domain-containing protein</fullName>
    </recommendedName>
</protein>
<dbReference type="PANTHER" id="PTHR44167">
    <property type="entry name" value="OVARIAN-SPECIFIC SERINE/THREONINE-PROTEIN KINASE LOK-RELATED"/>
    <property type="match status" value="1"/>
</dbReference>
<keyword evidence="7" id="KW-1185">Reference proteome</keyword>
<dbReference type="GO" id="GO:0005524">
    <property type="term" value="F:ATP binding"/>
    <property type="evidence" value="ECO:0007669"/>
    <property type="project" value="UniProtKB-UniRule"/>
</dbReference>
<dbReference type="Pfam" id="PF00069">
    <property type="entry name" value="Pkinase"/>
    <property type="match status" value="1"/>
</dbReference>
<evidence type="ECO:0000259" key="5">
    <source>
        <dbReference type="PROSITE" id="PS50011"/>
    </source>
</evidence>
<keyword evidence="2 3" id="KW-0067">ATP-binding</keyword>
<accession>A0A8S1NNM0</accession>
<dbReference type="PANTHER" id="PTHR44167:SF18">
    <property type="entry name" value="PROTEIN KINASE DOMAIN-CONTAINING PROTEIN"/>
    <property type="match status" value="1"/>
</dbReference>
<dbReference type="OrthoDB" id="5979581at2759"/>
<dbReference type="GO" id="GO:0004674">
    <property type="term" value="F:protein serine/threonine kinase activity"/>
    <property type="evidence" value="ECO:0007669"/>
    <property type="project" value="UniProtKB-KW"/>
</dbReference>
<reference evidence="6" key="1">
    <citation type="submission" date="2021-01" db="EMBL/GenBank/DDBJ databases">
        <authorList>
            <consortium name="Genoscope - CEA"/>
            <person name="William W."/>
        </authorList>
    </citation>
    <scope>NUCLEOTIDE SEQUENCE</scope>
</reference>
<feature type="domain" description="Protein kinase" evidence="5">
    <location>
        <begin position="108"/>
        <end position="374"/>
    </location>
</feature>
<evidence type="ECO:0000256" key="2">
    <source>
        <dbReference type="ARBA" id="ARBA00022840"/>
    </source>
</evidence>
<dbReference type="InterPro" id="IPR008271">
    <property type="entry name" value="Ser/Thr_kinase_AS"/>
</dbReference>
<evidence type="ECO:0000313" key="7">
    <source>
        <dbReference type="Proteomes" id="UP000692954"/>
    </source>
</evidence>
<dbReference type="AlphaFoldDB" id="A0A8S1NNM0"/>
<organism evidence="6 7">
    <name type="scientific">Paramecium sonneborni</name>
    <dbReference type="NCBI Taxonomy" id="65129"/>
    <lineage>
        <taxon>Eukaryota</taxon>
        <taxon>Sar</taxon>
        <taxon>Alveolata</taxon>
        <taxon>Ciliophora</taxon>
        <taxon>Intramacronucleata</taxon>
        <taxon>Oligohymenophorea</taxon>
        <taxon>Peniculida</taxon>
        <taxon>Parameciidae</taxon>
        <taxon>Paramecium</taxon>
    </lineage>
</organism>
<name>A0A8S1NNM0_9CILI</name>
<dbReference type="Proteomes" id="UP000692954">
    <property type="component" value="Unassembled WGS sequence"/>
</dbReference>
<evidence type="ECO:0000313" key="6">
    <source>
        <dbReference type="EMBL" id="CAD8088194.1"/>
    </source>
</evidence>
<comment type="caution">
    <text evidence="6">The sequence shown here is derived from an EMBL/GenBank/DDBJ whole genome shotgun (WGS) entry which is preliminary data.</text>
</comment>
<dbReference type="EMBL" id="CAJJDN010000052">
    <property type="protein sequence ID" value="CAD8088194.1"/>
    <property type="molecule type" value="Genomic_DNA"/>
</dbReference>
<dbReference type="PROSITE" id="PS00108">
    <property type="entry name" value="PROTEIN_KINASE_ST"/>
    <property type="match status" value="1"/>
</dbReference>